<evidence type="ECO:0000313" key="4">
    <source>
        <dbReference type="EMBL" id="QHT24408.1"/>
    </source>
</evidence>
<evidence type="ECO:0000256" key="1">
    <source>
        <dbReference type="ARBA" id="ARBA00022801"/>
    </source>
</evidence>
<dbReference type="SUPFAM" id="SSF55811">
    <property type="entry name" value="Nudix"/>
    <property type="match status" value="1"/>
</dbReference>
<dbReference type="GO" id="GO:0000290">
    <property type="term" value="P:deadenylation-dependent decapping of nuclear-transcribed mRNA"/>
    <property type="evidence" value="ECO:0007669"/>
    <property type="project" value="TreeGrafter"/>
</dbReference>
<dbReference type="InterPro" id="IPR020084">
    <property type="entry name" value="NUDIX_hydrolase_CS"/>
</dbReference>
<protein>
    <recommendedName>
        <fullName evidence="5">Nudix hydrolase domain-containing protein</fullName>
    </recommendedName>
</protein>
<dbReference type="PROSITE" id="PS50158">
    <property type="entry name" value="ZF_CCHC"/>
    <property type="match status" value="1"/>
</dbReference>
<evidence type="ECO:0000259" key="2">
    <source>
        <dbReference type="PROSITE" id="PS50158"/>
    </source>
</evidence>
<organism evidence="4">
    <name type="scientific">viral metagenome</name>
    <dbReference type="NCBI Taxonomy" id="1070528"/>
    <lineage>
        <taxon>unclassified sequences</taxon>
        <taxon>metagenomes</taxon>
        <taxon>organismal metagenomes</taxon>
    </lineage>
</organism>
<keyword evidence="1" id="KW-0378">Hydrolase</keyword>
<dbReference type="EMBL" id="MN739745">
    <property type="protein sequence ID" value="QHT24408.1"/>
    <property type="molecule type" value="Genomic_DNA"/>
</dbReference>
<evidence type="ECO:0008006" key="5">
    <source>
        <dbReference type="Google" id="ProtNLM"/>
    </source>
</evidence>
<dbReference type="AlphaFoldDB" id="A0A6C0E6L3"/>
<dbReference type="PANTHER" id="PTHR23114">
    <property type="entry name" value="M7GPPPN-MRNA HYDROLASE"/>
    <property type="match status" value="1"/>
</dbReference>
<dbReference type="PROSITE" id="PS00893">
    <property type="entry name" value="NUDIX_BOX"/>
    <property type="match status" value="1"/>
</dbReference>
<sequence>MSQKKISPQSSKELFKLYCGNCGKVGHTYKKCLEAIISLGIILYDTIQINNYSEIKFLLIQRRDSIGFTEFMRGKYIDKDETYLMKLIEIMTDDERNRLLNHTYEELLEHFIINKNCRHYRYEYVDAKDKHEKLIQNGKLKELIGKAEHHWDEPEWGFPKGRRHLKENDVDCACREFEEETGFNQKDYIIMKNVKPLEESFTGTNKIRYKHIYFLGKSSSQKLPEVNRNNKTQLAEIGNIGWFNFQESQKKIRNYQREKMIVLKKAYSIIRAEKTYFREHVIEDDPTIIING</sequence>
<dbReference type="GO" id="GO:0005737">
    <property type="term" value="C:cytoplasm"/>
    <property type="evidence" value="ECO:0007669"/>
    <property type="project" value="TreeGrafter"/>
</dbReference>
<dbReference type="InterPro" id="IPR015797">
    <property type="entry name" value="NUDIX_hydrolase-like_dom_sf"/>
</dbReference>
<evidence type="ECO:0000259" key="3">
    <source>
        <dbReference type="PROSITE" id="PS51462"/>
    </source>
</evidence>
<dbReference type="InterPro" id="IPR001878">
    <property type="entry name" value="Znf_CCHC"/>
</dbReference>
<dbReference type="Pfam" id="PF00293">
    <property type="entry name" value="NUDIX"/>
    <property type="match status" value="1"/>
</dbReference>
<dbReference type="PANTHER" id="PTHR23114:SF17">
    <property type="entry name" value="M7GPPPN-MRNA HYDROLASE"/>
    <property type="match status" value="1"/>
</dbReference>
<feature type="domain" description="Nudix hydrolase" evidence="3">
    <location>
        <begin position="34"/>
        <end position="268"/>
    </location>
</feature>
<feature type="domain" description="CCHC-type" evidence="2">
    <location>
        <begin position="19"/>
        <end position="32"/>
    </location>
</feature>
<proteinExistence type="predicted"/>
<dbReference type="Gene3D" id="3.90.79.10">
    <property type="entry name" value="Nucleoside Triphosphate Pyrophosphohydrolase"/>
    <property type="match status" value="1"/>
</dbReference>
<reference evidence="4" key="1">
    <citation type="journal article" date="2020" name="Nature">
        <title>Giant virus diversity and host interactions through global metagenomics.</title>
        <authorList>
            <person name="Schulz F."/>
            <person name="Roux S."/>
            <person name="Paez-Espino D."/>
            <person name="Jungbluth S."/>
            <person name="Walsh D.A."/>
            <person name="Denef V.J."/>
            <person name="McMahon K.D."/>
            <person name="Konstantinidis K.T."/>
            <person name="Eloe-Fadrosh E.A."/>
            <person name="Kyrpides N.C."/>
            <person name="Woyke T."/>
        </authorList>
    </citation>
    <scope>NUCLEOTIDE SEQUENCE</scope>
    <source>
        <strain evidence="4">GVMAG-M-3300023179-150</strain>
    </source>
</reference>
<name>A0A6C0E6L3_9ZZZZ</name>
<dbReference type="GO" id="GO:0008270">
    <property type="term" value="F:zinc ion binding"/>
    <property type="evidence" value="ECO:0007669"/>
    <property type="project" value="InterPro"/>
</dbReference>
<accession>A0A6C0E6L3</accession>
<dbReference type="GO" id="GO:0016787">
    <property type="term" value="F:hydrolase activity"/>
    <property type="evidence" value="ECO:0007669"/>
    <property type="project" value="UniProtKB-KW"/>
</dbReference>
<dbReference type="PROSITE" id="PS51462">
    <property type="entry name" value="NUDIX"/>
    <property type="match status" value="1"/>
</dbReference>
<dbReference type="GO" id="GO:0003676">
    <property type="term" value="F:nucleic acid binding"/>
    <property type="evidence" value="ECO:0007669"/>
    <property type="project" value="InterPro"/>
</dbReference>
<dbReference type="InterPro" id="IPR000086">
    <property type="entry name" value="NUDIX_hydrolase_dom"/>
</dbReference>